<organism evidence="3 4">
    <name type="scientific">Heligmosomoides polygyrus</name>
    <name type="common">Parasitic roundworm</name>
    <dbReference type="NCBI Taxonomy" id="6339"/>
    <lineage>
        <taxon>Eukaryota</taxon>
        <taxon>Metazoa</taxon>
        <taxon>Ecdysozoa</taxon>
        <taxon>Nematoda</taxon>
        <taxon>Chromadorea</taxon>
        <taxon>Rhabditida</taxon>
        <taxon>Rhabditina</taxon>
        <taxon>Rhabditomorpha</taxon>
        <taxon>Strongyloidea</taxon>
        <taxon>Heligmosomidae</taxon>
        <taxon>Heligmosomoides</taxon>
    </lineage>
</organism>
<reference evidence="4" key="2">
    <citation type="submission" date="2019-09" db="UniProtKB">
        <authorList>
            <consortium name="WormBaseParasite"/>
        </authorList>
    </citation>
    <scope>IDENTIFICATION</scope>
</reference>
<name>A0A183GUB4_HELPZ</name>
<keyword evidence="3" id="KW-1185">Reference proteome</keyword>
<dbReference type="WBParaSite" id="HPBE_0002628401-mRNA-1">
    <property type="protein sequence ID" value="HPBE_0002628401-mRNA-1"/>
    <property type="gene ID" value="HPBE_0002628401"/>
</dbReference>
<protein>
    <submittedName>
        <fullName evidence="2 4">Uncharacterized protein</fullName>
    </submittedName>
</protein>
<evidence type="ECO:0000313" key="3">
    <source>
        <dbReference type="Proteomes" id="UP000050761"/>
    </source>
</evidence>
<proteinExistence type="predicted"/>
<gene>
    <name evidence="2" type="ORF">HPBE_LOCUS26283</name>
</gene>
<feature type="region of interest" description="Disordered" evidence="1">
    <location>
        <begin position="1"/>
        <end position="29"/>
    </location>
</feature>
<reference evidence="2 3" key="1">
    <citation type="submission" date="2018-11" db="EMBL/GenBank/DDBJ databases">
        <authorList>
            <consortium name="Pathogen Informatics"/>
        </authorList>
    </citation>
    <scope>NUCLEOTIDE SEQUENCE [LARGE SCALE GENOMIC DNA]</scope>
</reference>
<accession>A0A183GUB4</accession>
<accession>A0A3P8IFY3</accession>
<evidence type="ECO:0000313" key="4">
    <source>
        <dbReference type="WBParaSite" id="HPBE_0002628401-mRNA-1"/>
    </source>
</evidence>
<dbReference type="EMBL" id="UZAH01039633">
    <property type="protein sequence ID" value="VDP56773.1"/>
    <property type="molecule type" value="Genomic_DNA"/>
</dbReference>
<evidence type="ECO:0000313" key="2">
    <source>
        <dbReference type="EMBL" id="VDP56773.1"/>
    </source>
</evidence>
<sequence>MRVMTLKTRSDALLSTTSPTPPRNLLTMSPTSTMRLWRRLWRRRRRR</sequence>
<dbReference type="AlphaFoldDB" id="A0A183GUB4"/>
<evidence type="ECO:0000256" key="1">
    <source>
        <dbReference type="SAM" id="MobiDB-lite"/>
    </source>
</evidence>
<dbReference type="Proteomes" id="UP000050761">
    <property type="component" value="Unassembled WGS sequence"/>
</dbReference>